<feature type="domain" description="Peptidase S11 D-alanyl-D-alanine carboxypeptidase A N-terminal" evidence="11">
    <location>
        <begin position="33"/>
        <end position="251"/>
    </location>
</feature>
<evidence type="ECO:0000313" key="12">
    <source>
        <dbReference type="EMBL" id="TQM91803.1"/>
    </source>
</evidence>
<dbReference type="EMBL" id="VFPT01000001">
    <property type="protein sequence ID" value="TQM91803.1"/>
    <property type="molecule type" value="Genomic_DNA"/>
</dbReference>
<dbReference type="GO" id="GO:0071555">
    <property type="term" value="P:cell wall organization"/>
    <property type="evidence" value="ECO:0007669"/>
    <property type="project" value="UniProtKB-KW"/>
</dbReference>
<sequence>MQAHSMRFYRHVLATVLLMAVSIGAGISHAAPYAAMVMDARNGEVIFARNHDTKLHPASLTKMMTLYVAFEAIKHGEVTLDTQFTTSRRATQQTCVCLGLREGQRLSLRYLIRAAALRSANDAAVVIAEGISGSVEAFAERMTRTAQAMGMNNTSFRNPHGLTQAGHLSTARDMTILGRQLYFDYPQYFNIFSRRSDHAGVATVPNTNRRFLDAYSGADGIKTGYTRAAGFNLTASAKRGGKHIISTMFGGSSTAARNAHVAELMDIGFSRAAARVATRAPATPAYRGRGTVAVAQAPTRNGDDDPSAAAKTIRLQTAVRTSLRPEPRPTSGPDDAILMAVRESVDSAVSELAVSSAVADAETRASDTSATDAADTDMAGLAPDALGVTPPPRPADVLQSDTATEVALDAAIAAGFTIADPDDIAQLSDLDGASLDDAVVASEETGNSAPEDVVLMSEAVDMNQDDSATAPAQIAEAAQDTPDTQIAARDDAELGDDGEVTWIGASESMLAEAASEDDLIQDEDGAFQMAALDSGAAAAPQANSGMILTSTPSQPRGAEVTPQALASAIEANLSATASDTGPEVVTRLSTSDGGRLWGVSLGQFNSRNAAERSLITVKMAEAAALGNGVSRIRQASGRFEATVAGLTQTEAERACLRLSARSMDCSIAQP</sequence>
<dbReference type="GO" id="GO:0006508">
    <property type="term" value="P:proteolysis"/>
    <property type="evidence" value="ECO:0007669"/>
    <property type="project" value="InterPro"/>
</dbReference>
<keyword evidence="12" id="KW-0121">Carboxypeptidase</keyword>
<feature type="active site" description="Acyl-ester intermediate" evidence="7">
    <location>
        <position position="59"/>
    </location>
</feature>
<dbReference type="GO" id="GO:0009002">
    <property type="term" value="F:serine-type D-Ala-D-Ala carboxypeptidase activity"/>
    <property type="evidence" value="ECO:0007669"/>
    <property type="project" value="InterPro"/>
</dbReference>
<proteinExistence type="inferred from homology"/>
<dbReference type="PANTHER" id="PTHR21581:SF6">
    <property type="entry name" value="TRAFFICKING PROTEIN PARTICLE COMPLEX SUBUNIT 12"/>
    <property type="match status" value="1"/>
</dbReference>
<accession>A0A543K9R1</accession>
<name>A0A543K9R1_9RHOB</name>
<evidence type="ECO:0000256" key="2">
    <source>
        <dbReference type="ARBA" id="ARBA00022729"/>
    </source>
</evidence>
<dbReference type="Pfam" id="PF00768">
    <property type="entry name" value="Peptidase_S11"/>
    <property type="match status" value="1"/>
</dbReference>
<comment type="caution">
    <text evidence="12">The sequence shown here is derived from an EMBL/GenBank/DDBJ whole genome shotgun (WGS) entry which is preliminary data.</text>
</comment>
<evidence type="ECO:0000259" key="11">
    <source>
        <dbReference type="Pfam" id="PF00768"/>
    </source>
</evidence>
<feature type="active site" evidence="7">
    <location>
        <position position="119"/>
    </location>
</feature>
<evidence type="ECO:0000256" key="6">
    <source>
        <dbReference type="ARBA" id="ARBA00023316"/>
    </source>
</evidence>
<evidence type="ECO:0000256" key="4">
    <source>
        <dbReference type="ARBA" id="ARBA00022960"/>
    </source>
</evidence>
<evidence type="ECO:0000256" key="3">
    <source>
        <dbReference type="ARBA" id="ARBA00022801"/>
    </source>
</evidence>
<dbReference type="InterPro" id="IPR012338">
    <property type="entry name" value="Beta-lactam/transpept-like"/>
</dbReference>
<dbReference type="GO" id="GO:0008360">
    <property type="term" value="P:regulation of cell shape"/>
    <property type="evidence" value="ECO:0007669"/>
    <property type="project" value="UniProtKB-KW"/>
</dbReference>
<dbReference type="Gene3D" id="3.40.710.10">
    <property type="entry name" value="DD-peptidase/beta-lactamase superfamily"/>
    <property type="match status" value="1"/>
</dbReference>
<evidence type="ECO:0000256" key="5">
    <source>
        <dbReference type="ARBA" id="ARBA00022984"/>
    </source>
</evidence>
<feature type="binding site" evidence="8">
    <location>
        <position position="222"/>
    </location>
    <ligand>
        <name>substrate</name>
    </ligand>
</feature>
<dbReference type="PRINTS" id="PR00725">
    <property type="entry name" value="DADACBPTASE1"/>
</dbReference>
<protein>
    <submittedName>
        <fullName evidence="12">D-alanyl-D-alanine carboxypeptidase</fullName>
    </submittedName>
</protein>
<evidence type="ECO:0000256" key="9">
    <source>
        <dbReference type="RuleBase" id="RU004016"/>
    </source>
</evidence>
<feature type="signal peptide" evidence="10">
    <location>
        <begin position="1"/>
        <end position="30"/>
    </location>
</feature>
<comment type="similarity">
    <text evidence="1 9">Belongs to the peptidase S11 family.</text>
</comment>
<dbReference type="InterPro" id="IPR018044">
    <property type="entry name" value="Peptidase_S11"/>
</dbReference>
<keyword evidence="3" id="KW-0378">Hydrolase</keyword>
<dbReference type="Proteomes" id="UP000320582">
    <property type="component" value="Unassembled WGS sequence"/>
</dbReference>
<keyword evidence="4" id="KW-0133">Cell shape</keyword>
<feature type="chain" id="PRO_5021966661" evidence="10">
    <location>
        <begin position="31"/>
        <end position="670"/>
    </location>
</feature>
<keyword evidence="5" id="KW-0573">Peptidoglycan synthesis</keyword>
<keyword evidence="12" id="KW-0645">Protease</keyword>
<dbReference type="PANTHER" id="PTHR21581">
    <property type="entry name" value="D-ALANYL-D-ALANINE CARBOXYPEPTIDASE"/>
    <property type="match status" value="1"/>
</dbReference>
<evidence type="ECO:0000256" key="7">
    <source>
        <dbReference type="PIRSR" id="PIRSR618044-1"/>
    </source>
</evidence>
<evidence type="ECO:0000256" key="10">
    <source>
        <dbReference type="SAM" id="SignalP"/>
    </source>
</evidence>
<keyword evidence="13" id="KW-1185">Reference proteome</keyword>
<reference evidence="12 13" key="1">
    <citation type="submission" date="2019-06" db="EMBL/GenBank/DDBJ databases">
        <title>Genomic Encyclopedia of Archaeal and Bacterial Type Strains, Phase II (KMG-II): from individual species to whole genera.</title>
        <authorList>
            <person name="Goeker M."/>
        </authorList>
    </citation>
    <scope>NUCLEOTIDE SEQUENCE [LARGE SCALE GENOMIC DNA]</scope>
    <source>
        <strain evidence="12 13">DSM 18423</strain>
    </source>
</reference>
<dbReference type="SUPFAM" id="SSF56601">
    <property type="entry name" value="beta-lactamase/transpeptidase-like"/>
    <property type="match status" value="1"/>
</dbReference>
<evidence type="ECO:0000256" key="1">
    <source>
        <dbReference type="ARBA" id="ARBA00007164"/>
    </source>
</evidence>
<feature type="active site" description="Proton acceptor" evidence="7">
    <location>
        <position position="62"/>
    </location>
</feature>
<gene>
    <name evidence="12" type="ORF">BD293_0378</name>
</gene>
<keyword evidence="6" id="KW-0961">Cell wall biogenesis/degradation</keyword>
<organism evidence="12 13">
    <name type="scientific">Roseinatronobacter monicus</name>
    <dbReference type="NCBI Taxonomy" id="393481"/>
    <lineage>
        <taxon>Bacteria</taxon>
        <taxon>Pseudomonadati</taxon>
        <taxon>Pseudomonadota</taxon>
        <taxon>Alphaproteobacteria</taxon>
        <taxon>Rhodobacterales</taxon>
        <taxon>Paracoccaceae</taxon>
        <taxon>Roseinatronobacter</taxon>
    </lineage>
</organism>
<evidence type="ECO:0000313" key="13">
    <source>
        <dbReference type="Proteomes" id="UP000320582"/>
    </source>
</evidence>
<dbReference type="AlphaFoldDB" id="A0A543K9R1"/>
<evidence type="ECO:0000256" key="8">
    <source>
        <dbReference type="PIRSR" id="PIRSR618044-2"/>
    </source>
</evidence>
<dbReference type="InterPro" id="IPR001967">
    <property type="entry name" value="Peptidase_S11_N"/>
</dbReference>
<keyword evidence="2 10" id="KW-0732">Signal</keyword>
<dbReference type="GO" id="GO:0009252">
    <property type="term" value="P:peptidoglycan biosynthetic process"/>
    <property type="evidence" value="ECO:0007669"/>
    <property type="project" value="UniProtKB-KW"/>
</dbReference>